<dbReference type="PROSITE" id="PS51257">
    <property type="entry name" value="PROKAR_LIPOPROTEIN"/>
    <property type="match status" value="1"/>
</dbReference>
<organism evidence="2 3">
    <name type="scientific">Vibrio sinaloensis DSM 21326</name>
    <dbReference type="NCBI Taxonomy" id="945550"/>
    <lineage>
        <taxon>Bacteria</taxon>
        <taxon>Pseudomonadati</taxon>
        <taxon>Pseudomonadota</taxon>
        <taxon>Gammaproteobacteria</taxon>
        <taxon>Vibrionales</taxon>
        <taxon>Vibrionaceae</taxon>
        <taxon>Vibrio</taxon>
        <taxon>Vibrio oreintalis group</taxon>
    </lineage>
</organism>
<name>E8M8K4_PHOS4</name>
<dbReference type="Gene3D" id="3.40.390.10">
    <property type="entry name" value="Collagenase (Catalytic Domain)"/>
    <property type="match status" value="1"/>
</dbReference>
<dbReference type="RefSeq" id="WP_008078057.1">
    <property type="nucleotide sequence ID" value="NZ_AEVT01000074.1"/>
</dbReference>
<dbReference type="InterPro" id="IPR024079">
    <property type="entry name" value="MetalloPept_cat_dom_sf"/>
</dbReference>
<dbReference type="eggNOG" id="ENOG502ZASZ">
    <property type="taxonomic scope" value="Bacteria"/>
</dbReference>
<accession>E8M8K4</accession>
<proteinExistence type="predicted"/>
<evidence type="ECO:0008006" key="4">
    <source>
        <dbReference type="Google" id="ProtNLM"/>
    </source>
</evidence>
<feature type="compositionally biased region" description="Polar residues" evidence="1">
    <location>
        <begin position="157"/>
        <end position="171"/>
    </location>
</feature>
<protein>
    <recommendedName>
        <fullName evidence="4">MoxR-like ATPase</fullName>
    </recommendedName>
</protein>
<dbReference type="EMBL" id="AEVT01000074">
    <property type="protein sequence ID" value="EGA69731.1"/>
    <property type="molecule type" value="Genomic_DNA"/>
</dbReference>
<dbReference type="Pfam" id="PF10462">
    <property type="entry name" value="Peptidase_M66"/>
    <property type="match status" value="1"/>
</dbReference>
<evidence type="ECO:0000256" key="1">
    <source>
        <dbReference type="SAM" id="MobiDB-lite"/>
    </source>
</evidence>
<dbReference type="Proteomes" id="UP000006228">
    <property type="component" value="Unassembled WGS sequence"/>
</dbReference>
<dbReference type="PANTHER" id="PTHR38478:SF1">
    <property type="entry name" value="ZINC DEPENDENT METALLOPROTEASE DOMAIN LIPOPROTEIN"/>
    <property type="match status" value="1"/>
</dbReference>
<gene>
    <name evidence="2" type="ORF">VISI1226_17740</name>
</gene>
<sequence length="1493" mass="166663">MAFKKLILTSAIGAILAGCGADDQSYEYVDRDAKEVKVSDLRLDGRWFYAPTTGAAPRFAVTQFPFLQGMGRYVELCFSDEGLEVRGYDRNSPDAQLPKDANGFCLPEGQDSSGGFLGGEDTVNFPHIMTIGGSYSKYQCREDSYGDCTNQEETDSDPNLTSGAFRNNTHFTPDPSDTKITELNFDELYGTKEGLTAQGSPEVISWEFDPKSGVLNFELEQTFSIDISQLSSYINWSAMEEELGNGSFKARFFYSLVHEDHLASKDYQPIVYPNSDDSSFGFFTTTTLKLNPITNKYDDVTYLNRFNPELDTIKYYLTDNFFEEKNKIYLDSTIETVNKMNEALSVIGVDTSKPPIEIVNKTSGMGIHPGDLRYNVINLVDEPLDNGLLGYGPSVAHPMTGEIIKAHVNQYSGVARTGSAYYWNNLVRFYNREQLANVEYFKAPTSDVDAAIDSSAEATDSSTPDVARAMQSLALRNFGGKAVALEDAHSSQAAQYVDKPVESGFSAPVKFDDLMQITDESTPEEVVKADMQRLQMWSENTVFPMEAMWISATQKSMIDNLDLSAGDFFNDIYDDNNVLIGRELKTWKQLGIDERRVAADALTITTYANTLVHELGHNVGLRHNFKGSNDSKNFYSEAQAKALGMKSIPAYSSTMDYAPSMLDEVPTWGLYDLEAFKFAYGREIDVYGDLPVRPAEEPAVVDAAPQVTLPTDREPTAEEQQQYDAWVAYSQYQQDLAAYQAWVKYIETPIYKATGGESLLDCRPIQVVQQDGADKLQYTCSLDKIDKVALIDEVGLRLDLEALLAAEAVQGVQLTSVLRNDSQLSQFKHLSKLNSIVPLAGVTSGQDLRSLFNSLQQTKEIVRHGVINYVEGEYELTRESFSFCTDGNVSLNSDCNRFDEGTNIDEIVSYKWQRYLDNYENRNVEVLNQNGLTTNDYMGYTMSRLRGMNEIREVIEDSERLDALYTRLGLARATDRPLDFFSYMVESDCKVEGDNALWFCNTGNATRKAASYFLSVLRTPEHQCVLETTSNSDSSVIENKVISLGEFISLDARHDLDANYDIAHASCFDEPIQKAIRDKYDARKEATQTTSVIAETENGRFLNSVGSFDPSNNYSNSVSALGIWPDKAIASYLLARRYTLRTTDEASHAALMDWPGVKNEFDNIIEHLIANEPLSTPVNLIDEEGNSVSSPVPVNLHFTTKLEALPPLPCGLYNFLNIPCDGRADIPTMLLSMAASRIYSQDYDVQSRSLSQLNSWVKERDNYYLPGGSVSFVLDNSKYAATENNTLAWKYANKLNAAEPSALIKQLGEQSKEDLKLVVDTWGSLPYSNYFYYYNTVVGANNSQMISEFAAQVDTWSNFVRDLGITTLENEGVINYILGQTFDNELTAGRVLLENGIVTHVSTGQTYPLNSVINMIVGLEYANFGPDGLFEEVQEVASNVNNALATATPEMAAIWSLPVTSVQAYLNNDYKALDVDFYQTEEVLRRLPTRSEH</sequence>
<feature type="region of interest" description="Disordered" evidence="1">
    <location>
        <begin position="148"/>
        <end position="177"/>
    </location>
</feature>
<dbReference type="PANTHER" id="PTHR38478">
    <property type="entry name" value="PEPTIDASE M1A AND M12B"/>
    <property type="match status" value="1"/>
</dbReference>
<dbReference type="GeneID" id="95569911"/>
<dbReference type="GO" id="GO:0008237">
    <property type="term" value="F:metallopeptidase activity"/>
    <property type="evidence" value="ECO:0007669"/>
    <property type="project" value="InterPro"/>
</dbReference>
<dbReference type="SUPFAM" id="SSF55486">
    <property type="entry name" value="Metalloproteases ('zincins'), catalytic domain"/>
    <property type="match status" value="2"/>
</dbReference>
<evidence type="ECO:0000313" key="2">
    <source>
        <dbReference type="EMBL" id="EGA69731.1"/>
    </source>
</evidence>
<evidence type="ECO:0000313" key="3">
    <source>
        <dbReference type="Proteomes" id="UP000006228"/>
    </source>
</evidence>
<comment type="caution">
    <text evidence="2">The sequence shown here is derived from an EMBL/GenBank/DDBJ whole genome shotgun (WGS) entry which is preliminary data.</text>
</comment>
<dbReference type="OrthoDB" id="9776599at2"/>
<reference evidence="2 3" key="1">
    <citation type="journal article" date="2012" name="Int. J. Syst. Evol. Microbiol.">
        <title>Vibrio caribbeanicus sp. nov., isolated from the marine sponge Scleritoderma cyanea.</title>
        <authorList>
            <person name="Hoffmann M."/>
            <person name="Monday S.R."/>
            <person name="Allard M.W."/>
            <person name="Strain E.A."/>
            <person name="Whittaker P."/>
            <person name="Naum M."/>
            <person name="McCarthy P.J."/>
            <person name="Lopez J.V."/>
            <person name="Fischer M."/>
            <person name="Brown E.W."/>
        </authorList>
    </citation>
    <scope>NUCLEOTIDE SEQUENCE [LARGE SCALE GENOMIC DNA]</scope>
    <source>
        <strain evidence="3">DSMZ 21326</strain>
    </source>
</reference>